<dbReference type="GO" id="GO:0008677">
    <property type="term" value="F:2-dehydropantoate 2-reductase activity"/>
    <property type="evidence" value="ECO:0007669"/>
    <property type="project" value="UniProtKB-EC"/>
</dbReference>
<dbReference type="NCBIfam" id="TIGR00745">
    <property type="entry name" value="apbA_panE"/>
    <property type="match status" value="1"/>
</dbReference>
<dbReference type="SUPFAM" id="SSF51735">
    <property type="entry name" value="NAD(P)-binding Rossmann-fold domains"/>
    <property type="match status" value="1"/>
</dbReference>
<evidence type="ECO:0000256" key="4">
    <source>
        <dbReference type="ARBA" id="ARBA00022857"/>
    </source>
</evidence>
<comment type="pathway">
    <text evidence="1 10">Cofactor biosynthesis; coenzyme A biosynthesis.</text>
</comment>
<evidence type="ECO:0000256" key="7">
    <source>
        <dbReference type="ARBA" id="ARBA00032024"/>
    </source>
</evidence>
<comment type="catalytic activity">
    <reaction evidence="8">
        <text>(R)-pantoate + NADP(+) = 2-dehydropantoate + NADPH + H(+)</text>
        <dbReference type="Rhea" id="RHEA:16233"/>
        <dbReference type="ChEBI" id="CHEBI:11561"/>
        <dbReference type="ChEBI" id="CHEBI:15378"/>
        <dbReference type="ChEBI" id="CHEBI:15980"/>
        <dbReference type="ChEBI" id="CHEBI:57783"/>
        <dbReference type="ChEBI" id="CHEBI:58349"/>
        <dbReference type="EC" id="1.1.1.169"/>
    </reaction>
    <physiologicalReaction direction="right-to-left" evidence="8">
        <dbReference type="Rhea" id="RHEA:16235"/>
    </physiologicalReaction>
</comment>
<dbReference type="Proteomes" id="UP000011625">
    <property type="component" value="Unassembled WGS sequence"/>
</dbReference>
<dbReference type="Pfam" id="PF02558">
    <property type="entry name" value="ApbA"/>
    <property type="match status" value="1"/>
</dbReference>
<dbReference type="GO" id="GO:0015940">
    <property type="term" value="P:pantothenate biosynthetic process"/>
    <property type="evidence" value="ECO:0007669"/>
    <property type="project" value="InterPro"/>
</dbReference>
<feature type="domain" description="Ketopantoate reductase N-terminal" evidence="11">
    <location>
        <begin position="3"/>
        <end position="141"/>
    </location>
</feature>
<dbReference type="Gene3D" id="3.40.50.720">
    <property type="entry name" value="NAD(P)-binding Rossmann-like Domain"/>
    <property type="match status" value="1"/>
</dbReference>
<dbReference type="GO" id="GO:0015937">
    <property type="term" value="P:coenzyme A biosynthetic process"/>
    <property type="evidence" value="ECO:0007669"/>
    <property type="project" value="UniProtKB-UniPathway"/>
</dbReference>
<dbReference type="Pfam" id="PF08546">
    <property type="entry name" value="ApbA_C"/>
    <property type="match status" value="1"/>
</dbReference>
<evidence type="ECO:0000256" key="2">
    <source>
        <dbReference type="ARBA" id="ARBA00007870"/>
    </source>
</evidence>
<evidence type="ECO:0000256" key="8">
    <source>
        <dbReference type="ARBA" id="ARBA00047506"/>
    </source>
</evidence>
<feature type="domain" description="Ketopantoate reductase C-terminal" evidence="12">
    <location>
        <begin position="171"/>
        <end position="286"/>
    </location>
</feature>
<keyword evidence="5 10" id="KW-0173">Coenzyme A biosynthesis</keyword>
<evidence type="ECO:0000256" key="6">
    <source>
        <dbReference type="ARBA" id="ARBA00023002"/>
    </source>
</evidence>
<dbReference type="EMBL" id="AOME01000015">
    <property type="protein sequence ID" value="EMA55020.1"/>
    <property type="molecule type" value="Genomic_DNA"/>
</dbReference>
<gene>
    <name evidence="13" type="ORF">C450_03097</name>
</gene>
<dbReference type="PANTHER" id="PTHR43765:SF2">
    <property type="entry name" value="2-DEHYDROPANTOATE 2-REDUCTASE"/>
    <property type="match status" value="1"/>
</dbReference>
<organism evidence="13 14">
    <name type="scientific">Halococcus salifodinae DSM 8989</name>
    <dbReference type="NCBI Taxonomy" id="1227456"/>
    <lineage>
        <taxon>Archaea</taxon>
        <taxon>Methanobacteriati</taxon>
        <taxon>Methanobacteriota</taxon>
        <taxon>Stenosarchaea group</taxon>
        <taxon>Halobacteria</taxon>
        <taxon>Halobacteriales</taxon>
        <taxon>Halococcaceae</taxon>
        <taxon>Halococcus</taxon>
    </lineage>
</organism>
<comment type="similarity">
    <text evidence="2 10">Belongs to the ketopantoate reductase family.</text>
</comment>
<sequence>MEIVVFGAGSLGSLVGGLCAREHRVTLVGRDPHIRAVRDSGLHVGGAFDFTVRPAARTDPPPAADLALVTVKAFDTDDAARALADCDLDTVCSLQNGLGNEEALATHLDGVLAGTCTYGARFVEPGRIDCTGIGEVALGTPDGGRSARAERVGRALRAAGIETTVADDMPRRLWKKLAVNAGINPTTALARVENGALAADPLHGIACEAARETARVAREQGIDLGDGEAAAALDAVVGATAANSSSMLQDVRAGRRTEIDAISGAVVDRASSPVPVSQTLAGLVRAWETAER</sequence>
<proteinExistence type="inferred from homology"/>
<dbReference type="InterPro" id="IPR050838">
    <property type="entry name" value="Ketopantoate_reductase"/>
</dbReference>
<dbReference type="STRING" id="1227456.C450_03097"/>
<dbReference type="InterPro" id="IPR003710">
    <property type="entry name" value="ApbA"/>
</dbReference>
<evidence type="ECO:0000259" key="11">
    <source>
        <dbReference type="Pfam" id="PF02558"/>
    </source>
</evidence>
<dbReference type="InterPro" id="IPR013328">
    <property type="entry name" value="6PGD_dom2"/>
</dbReference>
<comment type="catalytic activity">
    <reaction evidence="9">
        <text>(R)-pantoate + NAD(+) = 2-dehydropantoate + NADH + H(+)</text>
        <dbReference type="Rhea" id="RHEA:61292"/>
        <dbReference type="ChEBI" id="CHEBI:11561"/>
        <dbReference type="ChEBI" id="CHEBI:15378"/>
        <dbReference type="ChEBI" id="CHEBI:15980"/>
        <dbReference type="ChEBI" id="CHEBI:57540"/>
        <dbReference type="ChEBI" id="CHEBI:57945"/>
    </reaction>
    <physiologicalReaction direction="right-to-left" evidence="9">
        <dbReference type="Rhea" id="RHEA:61294"/>
    </physiologicalReaction>
</comment>
<keyword evidence="4 10" id="KW-0521">NADP</keyword>
<dbReference type="InterPro" id="IPR036291">
    <property type="entry name" value="NAD(P)-bd_dom_sf"/>
</dbReference>
<dbReference type="OrthoDB" id="201845at2157"/>
<evidence type="ECO:0000256" key="3">
    <source>
        <dbReference type="ARBA" id="ARBA00013014"/>
    </source>
</evidence>
<protein>
    <recommendedName>
        <fullName evidence="3 10">2-dehydropantoate 2-reductase</fullName>
        <ecNumber evidence="3 10">1.1.1.169</ecNumber>
    </recommendedName>
    <alternativeName>
        <fullName evidence="7 10">Ketopantoate reductase</fullName>
    </alternativeName>
</protein>
<evidence type="ECO:0000256" key="10">
    <source>
        <dbReference type="RuleBase" id="RU362068"/>
    </source>
</evidence>
<dbReference type="Gene3D" id="1.10.1040.10">
    <property type="entry name" value="N-(1-d-carboxylethyl)-l-norvaline Dehydrogenase, domain 2"/>
    <property type="match status" value="1"/>
</dbReference>
<dbReference type="UniPathway" id="UPA00241"/>
<dbReference type="AlphaFoldDB" id="M0NED4"/>
<keyword evidence="14" id="KW-1185">Reference proteome</keyword>
<dbReference type="SUPFAM" id="SSF48179">
    <property type="entry name" value="6-phosphogluconate dehydrogenase C-terminal domain-like"/>
    <property type="match status" value="1"/>
</dbReference>
<comment type="function">
    <text evidence="10">Catalyzes the NADPH-dependent reduction of ketopantoate into pantoic acid.</text>
</comment>
<accession>M0NED4</accession>
<dbReference type="InterPro" id="IPR008927">
    <property type="entry name" value="6-PGluconate_DH-like_C_sf"/>
</dbReference>
<evidence type="ECO:0000256" key="1">
    <source>
        <dbReference type="ARBA" id="ARBA00004724"/>
    </source>
</evidence>
<keyword evidence="6 10" id="KW-0560">Oxidoreductase</keyword>
<evidence type="ECO:0000256" key="9">
    <source>
        <dbReference type="ARBA" id="ARBA00048196"/>
    </source>
</evidence>
<evidence type="ECO:0000313" key="14">
    <source>
        <dbReference type="Proteomes" id="UP000011625"/>
    </source>
</evidence>
<dbReference type="RefSeq" id="WP_005039865.1">
    <property type="nucleotide sequence ID" value="NZ_AOME01000015.1"/>
</dbReference>
<dbReference type="PATRIC" id="fig|1227456.3.peg.643"/>
<dbReference type="EC" id="1.1.1.169" evidence="3 10"/>
<name>M0NED4_9EURY</name>
<evidence type="ECO:0000313" key="13">
    <source>
        <dbReference type="EMBL" id="EMA55020.1"/>
    </source>
</evidence>
<dbReference type="InterPro" id="IPR013752">
    <property type="entry name" value="KPA_reductase"/>
</dbReference>
<evidence type="ECO:0000259" key="12">
    <source>
        <dbReference type="Pfam" id="PF08546"/>
    </source>
</evidence>
<dbReference type="InterPro" id="IPR013332">
    <property type="entry name" value="KPR_N"/>
</dbReference>
<dbReference type="PANTHER" id="PTHR43765">
    <property type="entry name" value="2-DEHYDROPANTOATE 2-REDUCTASE-RELATED"/>
    <property type="match status" value="1"/>
</dbReference>
<comment type="caution">
    <text evidence="13">The sequence shown here is derived from an EMBL/GenBank/DDBJ whole genome shotgun (WGS) entry which is preliminary data.</text>
</comment>
<reference evidence="13 14" key="1">
    <citation type="journal article" date="2014" name="PLoS Genet.">
        <title>Phylogenetically driven sequencing of extremely halophilic archaea reveals strategies for static and dynamic osmo-response.</title>
        <authorList>
            <person name="Becker E.A."/>
            <person name="Seitzer P.M."/>
            <person name="Tritt A."/>
            <person name="Larsen D."/>
            <person name="Krusor M."/>
            <person name="Yao A.I."/>
            <person name="Wu D."/>
            <person name="Madern D."/>
            <person name="Eisen J.A."/>
            <person name="Darling A.E."/>
            <person name="Facciotti M.T."/>
        </authorList>
    </citation>
    <scope>NUCLEOTIDE SEQUENCE [LARGE SCALE GENOMIC DNA]</scope>
    <source>
        <strain evidence="13 14">DSM 8989</strain>
    </source>
</reference>
<dbReference type="GO" id="GO:0050661">
    <property type="term" value="F:NADP binding"/>
    <property type="evidence" value="ECO:0007669"/>
    <property type="project" value="TreeGrafter"/>
</dbReference>
<dbReference type="GO" id="GO:0005737">
    <property type="term" value="C:cytoplasm"/>
    <property type="evidence" value="ECO:0007669"/>
    <property type="project" value="TreeGrafter"/>
</dbReference>
<evidence type="ECO:0000256" key="5">
    <source>
        <dbReference type="ARBA" id="ARBA00022993"/>
    </source>
</evidence>